<dbReference type="PANTHER" id="PTHR13126:SF0">
    <property type="entry name" value="ATP SYNTHASE MITOCHONDRIAL F1 COMPLEX ASSEMBLY FACTOR 1"/>
    <property type="match status" value="1"/>
</dbReference>
<keyword evidence="7" id="KW-1185">Reference proteome</keyword>
<accession>A0A1G4JRG9</accession>
<dbReference type="GO" id="GO:0033615">
    <property type="term" value="P:mitochondrial proton-transporting ATP synthase complex assembly"/>
    <property type="evidence" value="ECO:0007669"/>
    <property type="project" value="EnsemblFungi"/>
</dbReference>
<evidence type="ECO:0000313" key="7">
    <source>
        <dbReference type="Proteomes" id="UP000190274"/>
    </source>
</evidence>
<evidence type="ECO:0000313" key="6">
    <source>
        <dbReference type="EMBL" id="SCU93261.1"/>
    </source>
</evidence>
<evidence type="ECO:0000256" key="2">
    <source>
        <dbReference type="ARBA" id="ARBA00009116"/>
    </source>
</evidence>
<dbReference type="Pfam" id="PF06644">
    <property type="entry name" value="ATP11"/>
    <property type="match status" value="1"/>
</dbReference>
<dbReference type="AlphaFoldDB" id="A0A1G4JRG9"/>
<evidence type="ECO:0000256" key="5">
    <source>
        <dbReference type="SAM" id="Coils"/>
    </source>
</evidence>
<dbReference type="OrthoDB" id="16535at2759"/>
<evidence type="ECO:0000256" key="1">
    <source>
        <dbReference type="ARBA" id="ARBA00004173"/>
    </source>
</evidence>
<evidence type="ECO:0000256" key="3">
    <source>
        <dbReference type="ARBA" id="ARBA00022946"/>
    </source>
</evidence>
<sequence>MGIVSQNVARLVRTQTRKASAISSASYIVQQQQAQSRRSQRYSTESLEQKYEAKLLERAKASGYESVEQLKETLREDIENKKLKYNKIDPLKELEEYEQRMKMSQNNTKMTESRGPLDPAKASAPFKTLDSFLKLEKLQELSKQEIEFLWRARWASKDQVLNAVVPVDVFEQMSKHIKEAPTFVLPLPREMEASRESSAAQGPSASDQGIELHYIQWQRAGANTVHCIMTSLAEYKLHKEFAKPHTTFQFHTELAQDKKIVLMNGHVEKDVNVSLQDAQLLLLNVQRFYGAMGEESVSSKQRVKLLHDFTKGSSDFSVEKLISFAQSMDI</sequence>
<organism evidence="6 7">
    <name type="scientific">Lachancea dasiensis</name>
    <dbReference type="NCBI Taxonomy" id="1072105"/>
    <lineage>
        <taxon>Eukaryota</taxon>
        <taxon>Fungi</taxon>
        <taxon>Dikarya</taxon>
        <taxon>Ascomycota</taxon>
        <taxon>Saccharomycotina</taxon>
        <taxon>Saccharomycetes</taxon>
        <taxon>Saccharomycetales</taxon>
        <taxon>Saccharomycetaceae</taxon>
        <taxon>Lachancea</taxon>
    </lineage>
</organism>
<name>A0A1G4JRG9_9SACH</name>
<keyword evidence="5" id="KW-0175">Coiled coil</keyword>
<dbReference type="InterPro" id="IPR010591">
    <property type="entry name" value="ATP11"/>
</dbReference>
<proteinExistence type="inferred from homology"/>
<comment type="similarity">
    <text evidence="2">Belongs to the ATP11 family.</text>
</comment>
<protein>
    <submittedName>
        <fullName evidence="6">LADA_0G02146g1_1</fullName>
    </submittedName>
</protein>
<feature type="coiled-coil region" evidence="5">
    <location>
        <begin position="64"/>
        <end position="114"/>
    </location>
</feature>
<reference evidence="7" key="1">
    <citation type="submission" date="2016-03" db="EMBL/GenBank/DDBJ databases">
        <authorList>
            <person name="Devillers H."/>
        </authorList>
    </citation>
    <scope>NUCLEOTIDE SEQUENCE [LARGE SCALE GENOMIC DNA]</scope>
</reference>
<gene>
    <name evidence="6" type="ORF">LADA_0G02146G</name>
</gene>
<dbReference type="EMBL" id="LT598457">
    <property type="protein sequence ID" value="SCU93261.1"/>
    <property type="molecule type" value="Genomic_DNA"/>
</dbReference>
<comment type="subcellular location">
    <subcellularLocation>
        <location evidence="1">Mitochondrion</location>
    </subcellularLocation>
</comment>
<evidence type="ECO:0000256" key="4">
    <source>
        <dbReference type="ARBA" id="ARBA00023128"/>
    </source>
</evidence>
<dbReference type="Proteomes" id="UP000190274">
    <property type="component" value="Chromosome G"/>
</dbReference>
<keyword evidence="3" id="KW-0809">Transit peptide</keyword>
<dbReference type="PANTHER" id="PTHR13126">
    <property type="entry name" value="CHAPERONE ATP11"/>
    <property type="match status" value="1"/>
</dbReference>
<keyword evidence="4" id="KW-0496">Mitochondrion</keyword>
<dbReference type="GO" id="GO:0051082">
    <property type="term" value="F:unfolded protein binding"/>
    <property type="evidence" value="ECO:0007669"/>
    <property type="project" value="EnsemblFungi"/>
</dbReference>
<dbReference type="GO" id="GO:0005759">
    <property type="term" value="C:mitochondrial matrix"/>
    <property type="evidence" value="ECO:0007669"/>
    <property type="project" value="EnsemblFungi"/>
</dbReference>
<dbReference type="STRING" id="1266660.A0A1G4JRG9"/>